<comment type="similarity">
    <text evidence="3">Belongs to the aldehyde dehydrogenase family.</text>
</comment>
<dbReference type="PANTHER" id="PTHR47039:SF1">
    <property type="entry name" value="INOSITOL POLYPHOSPHATE 5-PHOSPHATASE E"/>
    <property type="match status" value="1"/>
</dbReference>
<dbReference type="Pfam" id="PF00171">
    <property type="entry name" value="Aldedh"/>
    <property type="match status" value="1"/>
</dbReference>
<dbReference type="InterPro" id="IPR053321">
    <property type="entry name" value="IPP-5-Phosphatase_Type_IV"/>
</dbReference>
<proteinExistence type="inferred from homology"/>
<name>A0ABQ9JMF5_9CUCU</name>
<dbReference type="Gene3D" id="3.40.309.10">
    <property type="entry name" value="Aldehyde Dehydrogenase, Chain A, domain 2"/>
    <property type="match status" value="1"/>
</dbReference>
<dbReference type="InterPro" id="IPR036691">
    <property type="entry name" value="Endo/exonu/phosph_ase_sf"/>
</dbReference>
<evidence type="ECO:0000313" key="6">
    <source>
        <dbReference type="Proteomes" id="UP001162164"/>
    </source>
</evidence>
<dbReference type="Gene3D" id="3.60.10.10">
    <property type="entry name" value="Endonuclease/exonuclease/phosphatase"/>
    <property type="match status" value="1"/>
</dbReference>
<evidence type="ECO:0000256" key="1">
    <source>
        <dbReference type="ARBA" id="ARBA00023002"/>
    </source>
</evidence>
<dbReference type="Proteomes" id="UP001162164">
    <property type="component" value="Unassembled WGS sequence"/>
</dbReference>
<dbReference type="SUPFAM" id="SSF56219">
    <property type="entry name" value="DNase I-like"/>
    <property type="match status" value="1"/>
</dbReference>
<evidence type="ECO:0000313" key="5">
    <source>
        <dbReference type="EMBL" id="KAJ8979396.1"/>
    </source>
</evidence>
<dbReference type="SMART" id="SM00128">
    <property type="entry name" value="IPPc"/>
    <property type="match status" value="1"/>
</dbReference>
<dbReference type="InterPro" id="IPR016163">
    <property type="entry name" value="Ald_DH_C"/>
</dbReference>
<feature type="active site" evidence="2">
    <location>
        <position position="210"/>
    </location>
</feature>
<dbReference type="InterPro" id="IPR016162">
    <property type="entry name" value="Ald_DH_N"/>
</dbReference>
<dbReference type="InterPro" id="IPR015590">
    <property type="entry name" value="Aldehyde_DH_dom"/>
</dbReference>
<dbReference type="EMBL" id="JAPWTJ010000342">
    <property type="protein sequence ID" value="KAJ8979396.1"/>
    <property type="molecule type" value="Genomic_DNA"/>
</dbReference>
<organism evidence="5 6">
    <name type="scientific">Molorchus minor</name>
    <dbReference type="NCBI Taxonomy" id="1323400"/>
    <lineage>
        <taxon>Eukaryota</taxon>
        <taxon>Metazoa</taxon>
        <taxon>Ecdysozoa</taxon>
        <taxon>Arthropoda</taxon>
        <taxon>Hexapoda</taxon>
        <taxon>Insecta</taxon>
        <taxon>Pterygota</taxon>
        <taxon>Neoptera</taxon>
        <taxon>Endopterygota</taxon>
        <taxon>Coleoptera</taxon>
        <taxon>Polyphaga</taxon>
        <taxon>Cucujiformia</taxon>
        <taxon>Chrysomeloidea</taxon>
        <taxon>Cerambycidae</taxon>
        <taxon>Lamiinae</taxon>
        <taxon>Monochamini</taxon>
        <taxon>Molorchus</taxon>
    </lineage>
</organism>
<keyword evidence="6" id="KW-1185">Reference proteome</keyword>
<feature type="domain" description="Inositol polyphosphate-related phosphatase" evidence="4">
    <location>
        <begin position="576"/>
        <end position="874"/>
    </location>
</feature>
<gene>
    <name evidence="5" type="ORF">NQ317_015825</name>
</gene>
<dbReference type="InterPro" id="IPR000300">
    <property type="entry name" value="IPPc"/>
</dbReference>
<keyword evidence="1 3" id="KW-0560">Oxidoreductase</keyword>
<dbReference type="PROSITE" id="PS00687">
    <property type="entry name" value="ALDEHYDE_DEHYDR_GLU"/>
    <property type="match status" value="1"/>
</dbReference>
<dbReference type="InterPro" id="IPR029510">
    <property type="entry name" value="Ald_DH_CS_GLU"/>
</dbReference>
<comment type="caution">
    <text evidence="5">The sequence shown here is derived from an EMBL/GenBank/DDBJ whole genome shotgun (WGS) entry which is preliminary data.</text>
</comment>
<evidence type="ECO:0000256" key="3">
    <source>
        <dbReference type="RuleBase" id="RU003345"/>
    </source>
</evidence>
<dbReference type="InterPro" id="IPR016161">
    <property type="entry name" value="Ald_DH/histidinol_DH"/>
</dbReference>
<sequence>MSKAEVAVNTARNSFKNGTTKPYEFRLQQLKALLKLIEENSKELVEEARKDFKKPKFELVLYELEYVKNEILEAMHNLKEWMKPRKVTKPLPFILDKVFVYPEPYGVVLIIGPWNYPFMLLFSPFIGAIAAGNCAVLKPSEITPNMAYLTEKLIPKYLDPNCYHVITGGIPETTQLLEHRFDYIFYTGNTNVGKIIQRAASKYLTPVTLELGGKSPVYVDNTADVELAAGRILWGKCVNSGQSCIAPDYILCTKEVEQKLLKAAKMKIRQWYGEDIQSSPDYGRIVNHNHFQRVIKLLEGANVALGGSYNAEECFIEPTIIVDVKSSDPVMQEEIFGPVLPIVNVANAADAINFINEREKPLALYVFSNDKKIQDLFLKNTSSGNYTVNDTMMHFSCDSIPFGAKINKYLPVRPHIMEHKGKTSKKKSLGSFLLPNKVPNKVGVAVIRSQSAKDHNLRHLTSSEANNDTAYCKRPLSFDIRHRNMNGKPETLFSNLNRKNSISDGNIYSESTEANIVSDNKLGEKCPSHESVLKEAPSLLYLIPTSTARQRNFLHGKVGANSLLGASELDRVCPNREITIFVGTWNMNGHSPPKELNDFVLPIGVEHVPDVLFFGTQESTSEKYEWEVSLQETIGPSHLLFHSASLGTLHLSTFIRRDLIWYISIPEDASLSVRPGTAFRTKGAVATSFTLFGTSFLFVTAHLTAHQEKVKERVSDVKRIVNSMDLPKLLPCKNKSKGDLNFRLSTPRAKVLEWLSKTSFPLPAHLPHGYMHHDQLCSVLADGAAFKGFSEAKITFPPTYKYDPGTQNFDTSSKQRTPGYTDRILYKQRSARRLSSQLDNPPLQCLVYDSVPSMTSSDHKPVWGVFKAHLRPGLDTIPLAAGLFNRDVYLGRPQKARHDYKCERFVGSLLSTIKVTKDF</sequence>
<accession>A0ABQ9JMF5</accession>
<protein>
    <recommendedName>
        <fullName evidence="4">Inositol polyphosphate-related phosphatase domain-containing protein</fullName>
    </recommendedName>
</protein>
<evidence type="ECO:0000259" key="4">
    <source>
        <dbReference type="SMART" id="SM00128"/>
    </source>
</evidence>
<dbReference type="PANTHER" id="PTHR47039">
    <property type="entry name" value="INOSITOL POLYPHOSPHATE 5-PHOSPHATASE E"/>
    <property type="match status" value="1"/>
</dbReference>
<dbReference type="Gene3D" id="3.40.605.10">
    <property type="entry name" value="Aldehyde Dehydrogenase, Chain A, domain 1"/>
    <property type="match status" value="1"/>
</dbReference>
<evidence type="ECO:0000256" key="2">
    <source>
        <dbReference type="PROSITE-ProRule" id="PRU10007"/>
    </source>
</evidence>
<reference evidence="5" key="1">
    <citation type="journal article" date="2023" name="Insect Mol. Biol.">
        <title>Genome sequencing provides insights into the evolution of gene families encoding plant cell wall-degrading enzymes in longhorned beetles.</title>
        <authorList>
            <person name="Shin N.R."/>
            <person name="Okamura Y."/>
            <person name="Kirsch R."/>
            <person name="Pauchet Y."/>
        </authorList>
    </citation>
    <scope>NUCLEOTIDE SEQUENCE</scope>
    <source>
        <strain evidence="5">MMC_N1</strain>
    </source>
</reference>
<dbReference type="Pfam" id="PF22669">
    <property type="entry name" value="Exo_endo_phos2"/>
    <property type="match status" value="1"/>
</dbReference>
<dbReference type="SUPFAM" id="SSF53720">
    <property type="entry name" value="ALDH-like"/>
    <property type="match status" value="1"/>
</dbReference>